<organism evidence="10 11">
    <name type="scientific">Kangiella taiwanensis</name>
    <dbReference type="NCBI Taxonomy" id="1079179"/>
    <lineage>
        <taxon>Bacteria</taxon>
        <taxon>Pseudomonadati</taxon>
        <taxon>Pseudomonadota</taxon>
        <taxon>Gammaproteobacteria</taxon>
        <taxon>Kangiellales</taxon>
        <taxon>Kangiellaceae</taxon>
        <taxon>Kangiella</taxon>
    </lineage>
</organism>
<protein>
    <recommendedName>
        <fullName evidence="8">Holo-[acyl-carrier-protein] synthase</fullName>
        <shortName evidence="8">Holo-ACP synthase</shortName>
        <ecNumber evidence="8">2.7.8.7</ecNumber>
    </recommendedName>
    <alternativeName>
        <fullName evidence="8">4'-phosphopantetheinyl transferase AcpS</fullName>
    </alternativeName>
</protein>
<dbReference type="Gene3D" id="3.90.470.20">
    <property type="entry name" value="4'-phosphopantetheinyl transferase domain"/>
    <property type="match status" value="1"/>
</dbReference>
<dbReference type="Pfam" id="PF01648">
    <property type="entry name" value="ACPS"/>
    <property type="match status" value="1"/>
</dbReference>
<dbReference type="EMBL" id="BAABFU010000002">
    <property type="protein sequence ID" value="GAA4349937.1"/>
    <property type="molecule type" value="Genomic_DNA"/>
</dbReference>
<evidence type="ECO:0000256" key="1">
    <source>
        <dbReference type="ARBA" id="ARBA00022516"/>
    </source>
</evidence>
<dbReference type="InterPro" id="IPR037143">
    <property type="entry name" value="4-PPantetheinyl_Trfase_dom_sf"/>
</dbReference>
<dbReference type="NCBIfam" id="TIGR00556">
    <property type="entry name" value="pantethn_trn"/>
    <property type="match status" value="1"/>
</dbReference>
<keyword evidence="2 8" id="KW-0808">Transferase</keyword>
<evidence type="ECO:0000313" key="11">
    <source>
        <dbReference type="Proteomes" id="UP001501294"/>
    </source>
</evidence>
<comment type="caution">
    <text evidence="10">The sequence shown here is derived from an EMBL/GenBank/DDBJ whole genome shotgun (WGS) entry which is preliminary data.</text>
</comment>
<evidence type="ECO:0000256" key="6">
    <source>
        <dbReference type="ARBA" id="ARBA00023098"/>
    </source>
</evidence>
<feature type="domain" description="4'-phosphopantetheinyl transferase" evidence="9">
    <location>
        <begin position="5"/>
        <end position="101"/>
    </location>
</feature>
<evidence type="ECO:0000256" key="3">
    <source>
        <dbReference type="ARBA" id="ARBA00022723"/>
    </source>
</evidence>
<dbReference type="InterPro" id="IPR008278">
    <property type="entry name" value="4-PPantetheinyl_Trfase_dom"/>
</dbReference>
<dbReference type="SUPFAM" id="SSF56214">
    <property type="entry name" value="4'-phosphopantetheinyl transferase"/>
    <property type="match status" value="1"/>
</dbReference>
<accession>A0ABP8I2C6</accession>
<dbReference type="RefSeq" id="WP_223578270.1">
    <property type="nucleotide sequence ID" value="NZ_BAABFU010000002.1"/>
</dbReference>
<keyword evidence="11" id="KW-1185">Reference proteome</keyword>
<comment type="cofactor">
    <cofactor evidence="8">
        <name>Mg(2+)</name>
        <dbReference type="ChEBI" id="CHEBI:18420"/>
    </cofactor>
</comment>
<evidence type="ECO:0000256" key="7">
    <source>
        <dbReference type="ARBA" id="ARBA00023160"/>
    </source>
</evidence>
<evidence type="ECO:0000259" key="9">
    <source>
        <dbReference type="Pfam" id="PF01648"/>
    </source>
</evidence>
<proteinExistence type="inferred from homology"/>
<sequence length="133" mass="14655">MAIFGVGTDIVKFDRLERSLERHGDKFAERILCATELELYSAKNNKVAFLAKRFAAKEAISKALGTGMRKGIDFKHLEISNDELGKPQVTLHSHAKVWAREQGVAAVHLSISDEKDSAVAFVIAEKEALSTKS</sequence>
<keyword evidence="4 8" id="KW-0276">Fatty acid metabolism</keyword>
<dbReference type="InterPro" id="IPR004568">
    <property type="entry name" value="Ppantetheine-prot_Trfase_dom"/>
</dbReference>
<dbReference type="Proteomes" id="UP001501294">
    <property type="component" value="Unassembled WGS sequence"/>
</dbReference>
<evidence type="ECO:0000256" key="4">
    <source>
        <dbReference type="ARBA" id="ARBA00022832"/>
    </source>
</evidence>
<keyword evidence="1 8" id="KW-0444">Lipid biosynthesis</keyword>
<keyword evidence="5 8" id="KW-0460">Magnesium</keyword>
<feature type="binding site" evidence="8">
    <location>
        <position position="9"/>
    </location>
    <ligand>
        <name>Mg(2+)</name>
        <dbReference type="ChEBI" id="CHEBI:18420"/>
    </ligand>
</feature>
<comment type="function">
    <text evidence="8">Transfers the 4'-phosphopantetheine moiety from coenzyme A to a Ser of acyl-carrier-protein.</text>
</comment>
<dbReference type="InterPro" id="IPR002582">
    <property type="entry name" value="ACPS"/>
</dbReference>
<comment type="subcellular location">
    <subcellularLocation>
        <location evidence="8">Cytoplasm</location>
    </subcellularLocation>
</comment>
<name>A0ABP8I2C6_9GAMM</name>
<evidence type="ECO:0000256" key="2">
    <source>
        <dbReference type="ARBA" id="ARBA00022679"/>
    </source>
</evidence>
<reference evidence="11" key="1">
    <citation type="journal article" date="2019" name="Int. J. Syst. Evol. Microbiol.">
        <title>The Global Catalogue of Microorganisms (GCM) 10K type strain sequencing project: providing services to taxonomists for standard genome sequencing and annotation.</title>
        <authorList>
            <consortium name="The Broad Institute Genomics Platform"/>
            <consortium name="The Broad Institute Genome Sequencing Center for Infectious Disease"/>
            <person name="Wu L."/>
            <person name="Ma J."/>
        </authorList>
    </citation>
    <scope>NUCLEOTIDE SEQUENCE [LARGE SCALE GENOMIC DNA]</scope>
    <source>
        <strain evidence="11">JCM 17727</strain>
    </source>
</reference>
<comment type="catalytic activity">
    <reaction evidence="8">
        <text>apo-[ACP] + CoA = holo-[ACP] + adenosine 3',5'-bisphosphate + H(+)</text>
        <dbReference type="Rhea" id="RHEA:12068"/>
        <dbReference type="Rhea" id="RHEA-COMP:9685"/>
        <dbReference type="Rhea" id="RHEA-COMP:9690"/>
        <dbReference type="ChEBI" id="CHEBI:15378"/>
        <dbReference type="ChEBI" id="CHEBI:29999"/>
        <dbReference type="ChEBI" id="CHEBI:57287"/>
        <dbReference type="ChEBI" id="CHEBI:58343"/>
        <dbReference type="ChEBI" id="CHEBI:64479"/>
        <dbReference type="EC" id="2.7.8.7"/>
    </reaction>
</comment>
<keyword evidence="3 8" id="KW-0479">Metal-binding</keyword>
<dbReference type="HAMAP" id="MF_00101">
    <property type="entry name" value="AcpS"/>
    <property type="match status" value="1"/>
</dbReference>
<comment type="similarity">
    <text evidence="8">Belongs to the P-Pant transferase superfamily. AcpS family.</text>
</comment>
<gene>
    <name evidence="8 10" type="primary">acpS</name>
    <name evidence="10" type="ORF">GCM10023150_14930</name>
</gene>
<dbReference type="EC" id="2.7.8.7" evidence="8"/>
<keyword evidence="7 8" id="KW-0275">Fatty acid biosynthesis</keyword>
<dbReference type="NCBIfam" id="TIGR00516">
    <property type="entry name" value="acpS"/>
    <property type="match status" value="1"/>
</dbReference>
<keyword evidence="8" id="KW-0963">Cytoplasm</keyword>
<feature type="binding site" evidence="8">
    <location>
        <position position="58"/>
    </location>
    <ligand>
        <name>Mg(2+)</name>
        <dbReference type="ChEBI" id="CHEBI:18420"/>
    </ligand>
</feature>
<evidence type="ECO:0000313" key="10">
    <source>
        <dbReference type="EMBL" id="GAA4349937.1"/>
    </source>
</evidence>
<evidence type="ECO:0000256" key="5">
    <source>
        <dbReference type="ARBA" id="ARBA00022842"/>
    </source>
</evidence>
<keyword evidence="6 8" id="KW-0443">Lipid metabolism</keyword>
<evidence type="ECO:0000256" key="8">
    <source>
        <dbReference type="HAMAP-Rule" id="MF_00101"/>
    </source>
</evidence>